<evidence type="ECO:0000313" key="1">
    <source>
        <dbReference type="EMBL" id="KAI3793344.1"/>
    </source>
</evidence>
<dbReference type="EMBL" id="CM042029">
    <property type="protein sequence ID" value="KAI3793344.1"/>
    <property type="molecule type" value="Genomic_DNA"/>
</dbReference>
<proteinExistence type="predicted"/>
<accession>A0ACB9HBW1</accession>
<organism evidence="1 2">
    <name type="scientific">Smallanthus sonchifolius</name>
    <dbReference type="NCBI Taxonomy" id="185202"/>
    <lineage>
        <taxon>Eukaryota</taxon>
        <taxon>Viridiplantae</taxon>
        <taxon>Streptophyta</taxon>
        <taxon>Embryophyta</taxon>
        <taxon>Tracheophyta</taxon>
        <taxon>Spermatophyta</taxon>
        <taxon>Magnoliopsida</taxon>
        <taxon>eudicotyledons</taxon>
        <taxon>Gunneridae</taxon>
        <taxon>Pentapetalae</taxon>
        <taxon>asterids</taxon>
        <taxon>campanulids</taxon>
        <taxon>Asterales</taxon>
        <taxon>Asteraceae</taxon>
        <taxon>Asteroideae</taxon>
        <taxon>Heliantheae alliance</taxon>
        <taxon>Millerieae</taxon>
        <taxon>Smallanthus</taxon>
    </lineage>
</organism>
<name>A0ACB9HBW1_9ASTR</name>
<gene>
    <name evidence="1" type="ORF">L1987_35961</name>
</gene>
<protein>
    <submittedName>
        <fullName evidence="1">Uncharacterized protein</fullName>
    </submittedName>
</protein>
<reference evidence="2" key="1">
    <citation type="journal article" date="2022" name="Mol. Ecol. Resour.">
        <title>The genomes of chicory, endive, great burdock and yacon provide insights into Asteraceae palaeo-polyploidization history and plant inulin production.</title>
        <authorList>
            <person name="Fan W."/>
            <person name="Wang S."/>
            <person name="Wang H."/>
            <person name="Wang A."/>
            <person name="Jiang F."/>
            <person name="Liu H."/>
            <person name="Zhao H."/>
            <person name="Xu D."/>
            <person name="Zhang Y."/>
        </authorList>
    </citation>
    <scope>NUCLEOTIDE SEQUENCE [LARGE SCALE GENOMIC DNA]</scope>
    <source>
        <strain evidence="2">cv. Yunnan</strain>
    </source>
</reference>
<keyword evidence="2" id="KW-1185">Reference proteome</keyword>
<dbReference type="Proteomes" id="UP001056120">
    <property type="component" value="Linkage Group LG12"/>
</dbReference>
<reference evidence="1 2" key="2">
    <citation type="journal article" date="2022" name="Mol. Ecol. Resour.">
        <title>The genomes of chicory, endive, great burdock and yacon provide insights into Asteraceae paleo-polyploidization history and plant inulin production.</title>
        <authorList>
            <person name="Fan W."/>
            <person name="Wang S."/>
            <person name="Wang H."/>
            <person name="Wang A."/>
            <person name="Jiang F."/>
            <person name="Liu H."/>
            <person name="Zhao H."/>
            <person name="Xu D."/>
            <person name="Zhang Y."/>
        </authorList>
    </citation>
    <scope>NUCLEOTIDE SEQUENCE [LARGE SCALE GENOMIC DNA]</scope>
    <source>
        <strain evidence="2">cv. Yunnan</strain>
        <tissue evidence="1">Leaves</tissue>
    </source>
</reference>
<evidence type="ECO:0000313" key="2">
    <source>
        <dbReference type="Proteomes" id="UP001056120"/>
    </source>
</evidence>
<comment type="caution">
    <text evidence="1">The sequence shown here is derived from an EMBL/GenBank/DDBJ whole genome shotgun (WGS) entry which is preliminary data.</text>
</comment>
<sequence length="232" mass="25121">MASVPLFLPFAIIVSDRQILSIGDQSSIVGYRQQPGPGVHPHTPPPPPQQQRGGGRGGGSNSSGGNDSGGQNLQQTSTMTTPMTITLQIDQFCNCKGCIRKVKKTLSKLGDVKLLAMGVDIGTFTILTTNHPKEIKYTLKHVFPKKNIILSPETDHPFPQHLPRVNDIATALATMSQVKGLESMEFTQSTSFKFKFSNRHNRSTLSSLPPTLHNIRGSNGVPLEHAPPPPTN</sequence>